<dbReference type="RefSeq" id="WP_212824747.1">
    <property type="nucleotide sequence ID" value="NZ_AP023359.1"/>
</dbReference>
<dbReference type="PANTHER" id="PTHR34315">
    <property type="match status" value="1"/>
</dbReference>
<feature type="domain" description="Intradiol ring-cleavage dioxygenases" evidence="2">
    <location>
        <begin position="88"/>
        <end position="209"/>
    </location>
</feature>
<dbReference type="PANTHER" id="PTHR34315:SF1">
    <property type="entry name" value="INTRADIOL RING-CLEAVAGE DIOXYGENASES DOMAIN-CONTAINING PROTEIN-RELATED"/>
    <property type="match status" value="1"/>
</dbReference>
<keyword evidence="4" id="KW-1185">Reference proteome</keyword>
<evidence type="ECO:0000313" key="3">
    <source>
        <dbReference type="EMBL" id="BCJ65344.1"/>
    </source>
</evidence>
<sequence length="266" mass="28083">MTYRIDRRRALAGIGTVGLGTLLAACGDGRNATPTTSAEVTTSAGATTTVQPQTGADPALADLFDDAASCVVTPEQTEGPYYFDPKVIRSDIREDRPGVRLRLAVRVQEVGDCAPVPNAAVDIWHCDAGGLYSGFESASTGSGGAPGRGGTGPTDDEIYLRGAQVTNADGIVEFVTIYPGWYRGRTVHIHTKVHLDTSTTLTTQLYFDEAVSAQVYATGPYSSRTGRDTTNDRDGVMRSGGDTPPMLTLSREGDGYLGLITIGVDR</sequence>
<organism evidence="3 4">
    <name type="scientific">Polymorphospora rubra</name>
    <dbReference type="NCBI Taxonomy" id="338584"/>
    <lineage>
        <taxon>Bacteria</taxon>
        <taxon>Bacillati</taxon>
        <taxon>Actinomycetota</taxon>
        <taxon>Actinomycetes</taxon>
        <taxon>Micromonosporales</taxon>
        <taxon>Micromonosporaceae</taxon>
        <taxon>Polymorphospora</taxon>
    </lineage>
</organism>
<dbReference type="PROSITE" id="PS51257">
    <property type="entry name" value="PROKAR_LIPOPROTEIN"/>
    <property type="match status" value="1"/>
</dbReference>
<evidence type="ECO:0000256" key="1">
    <source>
        <dbReference type="SAM" id="MobiDB-lite"/>
    </source>
</evidence>
<dbReference type="InterPro" id="IPR006311">
    <property type="entry name" value="TAT_signal"/>
</dbReference>
<gene>
    <name evidence="3" type="ORF">Prubr_23650</name>
</gene>
<feature type="compositionally biased region" description="Basic and acidic residues" evidence="1">
    <location>
        <begin position="225"/>
        <end position="236"/>
    </location>
</feature>
<dbReference type="PROSITE" id="PS51318">
    <property type="entry name" value="TAT"/>
    <property type="match status" value="1"/>
</dbReference>
<dbReference type="GO" id="GO:0016702">
    <property type="term" value="F:oxidoreductase activity, acting on single donors with incorporation of molecular oxygen, incorporation of two atoms of oxygen"/>
    <property type="evidence" value="ECO:0007669"/>
    <property type="project" value="InterPro"/>
</dbReference>
<feature type="region of interest" description="Disordered" evidence="1">
    <location>
        <begin position="219"/>
        <end position="246"/>
    </location>
</feature>
<reference evidence="3" key="1">
    <citation type="submission" date="2020-08" db="EMBL/GenBank/DDBJ databases">
        <title>Whole genome shotgun sequence of Polymorphospora rubra NBRC 101157.</title>
        <authorList>
            <person name="Komaki H."/>
            <person name="Tamura T."/>
        </authorList>
    </citation>
    <scope>NUCLEOTIDE SEQUENCE</scope>
    <source>
        <strain evidence="3">NBRC 101157</strain>
    </source>
</reference>
<name>A0A810MXX7_9ACTN</name>
<dbReference type="Gene3D" id="2.60.130.10">
    <property type="entry name" value="Aromatic compound dioxygenase"/>
    <property type="match status" value="1"/>
</dbReference>
<dbReference type="Pfam" id="PF00775">
    <property type="entry name" value="Dioxygenase_C"/>
    <property type="match status" value="1"/>
</dbReference>
<dbReference type="InterPro" id="IPR000627">
    <property type="entry name" value="Intradiol_dOase_C"/>
</dbReference>
<evidence type="ECO:0000313" key="4">
    <source>
        <dbReference type="Proteomes" id="UP000680866"/>
    </source>
</evidence>
<dbReference type="Proteomes" id="UP000680866">
    <property type="component" value="Chromosome"/>
</dbReference>
<dbReference type="InterPro" id="IPR015889">
    <property type="entry name" value="Intradiol_dOase_core"/>
</dbReference>
<keyword evidence="3" id="KW-0223">Dioxygenase</keyword>
<dbReference type="GO" id="GO:0008199">
    <property type="term" value="F:ferric iron binding"/>
    <property type="evidence" value="ECO:0007669"/>
    <property type="project" value="InterPro"/>
</dbReference>
<dbReference type="SUPFAM" id="SSF49482">
    <property type="entry name" value="Aromatic compound dioxygenase"/>
    <property type="match status" value="1"/>
</dbReference>
<protein>
    <submittedName>
        <fullName evidence="3">Protocatechuate dioxygenase</fullName>
    </submittedName>
</protein>
<accession>A0A810MXX7</accession>
<keyword evidence="3" id="KW-0560">Oxidoreductase</keyword>
<evidence type="ECO:0000259" key="2">
    <source>
        <dbReference type="Pfam" id="PF00775"/>
    </source>
</evidence>
<proteinExistence type="predicted"/>
<dbReference type="AlphaFoldDB" id="A0A810MXX7"/>
<dbReference type="EMBL" id="AP023359">
    <property type="protein sequence ID" value="BCJ65344.1"/>
    <property type="molecule type" value="Genomic_DNA"/>
</dbReference>
<dbReference type="KEGG" id="pry:Prubr_23650"/>
<dbReference type="CDD" id="cd03457">
    <property type="entry name" value="intradiol_dioxygenase_like"/>
    <property type="match status" value="1"/>
</dbReference>